<sequence>MQTGNGEPDTTDTMVNNMEASEEMKNLENEMAIKLSKHLHPRLQSKWANFDCLLSEYLDKVCRAGLKNIFMVIDELRNMEKISIGNYKVLREMVTSIHVEMGVIIDEYTEKIRLQYEKERTRDVNQ</sequence>
<dbReference type="Proteomes" id="UP000242188">
    <property type="component" value="Unassembled WGS sequence"/>
</dbReference>
<protein>
    <submittedName>
        <fullName evidence="2">Uncharacterized protein</fullName>
    </submittedName>
</protein>
<accession>A0A210R3J7</accession>
<keyword evidence="1" id="KW-0175">Coiled coil</keyword>
<reference evidence="2 3" key="1">
    <citation type="journal article" date="2017" name="Nat. Ecol. Evol.">
        <title>Scallop genome provides insights into evolution of bilaterian karyotype and development.</title>
        <authorList>
            <person name="Wang S."/>
            <person name="Zhang J."/>
            <person name="Jiao W."/>
            <person name="Li J."/>
            <person name="Xun X."/>
            <person name="Sun Y."/>
            <person name="Guo X."/>
            <person name="Huan P."/>
            <person name="Dong B."/>
            <person name="Zhang L."/>
            <person name="Hu X."/>
            <person name="Sun X."/>
            <person name="Wang J."/>
            <person name="Zhao C."/>
            <person name="Wang Y."/>
            <person name="Wang D."/>
            <person name="Huang X."/>
            <person name="Wang R."/>
            <person name="Lv J."/>
            <person name="Li Y."/>
            <person name="Zhang Z."/>
            <person name="Liu B."/>
            <person name="Lu W."/>
            <person name="Hui Y."/>
            <person name="Liang J."/>
            <person name="Zhou Z."/>
            <person name="Hou R."/>
            <person name="Li X."/>
            <person name="Liu Y."/>
            <person name="Li H."/>
            <person name="Ning X."/>
            <person name="Lin Y."/>
            <person name="Zhao L."/>
            <person name="Xing Q."/>
            <person name="Dou J."/>
            <person name="Li Y."/>
            <person name="Mao J."/>
            <person name="Guo H."/>
            <person name="Dou H."/>
            <person name="Li T."/>
            <person name="Mu C."/>
            <person name="Jiang W."/>
            <person name="Fu Q."/>
            <person name="Fu X."/>
            <person name="Miao Y."/>
            <person name="Liu J."/>
            <person name="Yu Q."/>
            <person name="Li R."/>
            <person name="Liao H."/>
            <person name="Li X."/>
            <person name="Kong Y."/>
            <person name="Jiang Z."/>
            <person name="Chourrout D."/>
            <person name="Li R."/>
            <person name="Bao Z."/>
        </authorList>
    </citation>
    <scope>NUCLEOTIDE SEQUENCE [LARGE SCALE GENOMIC DNA]</scope>
    <source>
        <strain evidence="2 3">PY_sf001</strain>
    </source>
</reference>
<gene>
    <name evidence="2" type="ORF">KP79_PYT00216</name>
</gene>
<evidence type="ECO:0000313" key="2">
    <source>
        <dbReference type="EMBL" id="OWF55633.1"/>
    </source>
</evidence>
<organism evidence="2 3">
    <name type="scientific">Mizuhopecten yessoensis</name>
    <name type="common">Japanese scallop</name>
    <name type="synonym">Patinopecten yessoensis</name>
    <dbReference type="NCBI Taxonomy" id="6573"/>
    <lineage>
        <taxon>Eukaryota</taxon>
        <taxon>Metazoa</taxon>
        <taxon>Spiralia</taxon>
        <taxon>Lophotrochozoa</taxon>
        <taxon>Mollusca</taxon>
        <taxon>Bivalvia</taxon>
        <taxon>Autobranchia</taxon>
        <taxon>Pteriomorphia</taxon>
        <taxon>Pectinida</taxon>
        <taxon>Pectinoidea</taxon>
        <taxon>Pectinidae</taxon>
        <taxon>Mizuhopecten</taxon>
    </lineage>
</organism>
<proteinExistence type="predicted"/>
<comment type="caution">
    <text evidence="2">The sequence shown here is derived from an EMBL/GenBank/DDBJ whole genome shotgun (WGS) entry which is preliminary data.</text>
</comment>
<name>A0A210R3J7_MIZYE</name>
<dbReference type="EMBL" id="NEDP02000572">
    <property type="protein sequence ID" value="OWF55633.1"/>
    <property type="molecule type" value="Genomic_DNA"/>
</dbReference>
<evidence type="ECO:0000313" key="3">
    <source>
        <dbReference type="Proteomes" id="UP000242188"/>
    </source>
</evidence>
<feature type="coiled-coil region" evidence="1">
    <location>
        <begin position="10"/>
        <end position="37"/>
    </location>
</feature>
<keyword evidence="3" id="KW-1185">Reference proteome</keyword>
<dbReference type="AlphaFoldDB" id="A0A210R3J7"/>
<evidence type="ECO:0000256" key="1">
    <source>
        <dbReference type="SAM" id="Coils"/>
    </source>
</evidence>